<dbReference type="Proteomes" id="UP001501490">
    <property type="component" value="Unassembled WGS sequence"/>
</dbReference>
<dbReference type="Pfam" id="PF00196">
    <property type="entry name" value="GerE"/>
    <property type="match status" value="1"/>
</dbReference>
<protein>
    <recommendedName>
        <fullName evidence="4">HTH luxR-type domain-containing protein</fullName>
    </recommendedName>
</protein>
<gene>
    <name evidence="5" type="ORF">GCM10022236_27440</name>
</gene>
<dbReference type="InterPro" id="IPR000792">
    <property type="entry name" value="Tscrpt_reg_LuxR_C"/>
</dbReference>
<reference evidence="6" key="1">
    <citation type="journal article" date="2019" name="Int. J. Syst. Evol. Microbiol.">
        <title>The Global Catalogue of Microorganisms (GCM) 10K type strain sequencing project: providing services to taxonomists for standard genome sequencing and annotation.</title>
        <authorList>
            <consortium name="The Broad Institute Genomics Platform"/>
            <consortium name="The Broad Institute Genome Sequencing Center for Infectious Disease"/>
            <person name="Wu L."/>
            <person name="Ma J."/>
        </authorList>
    </citation>
    <scope>NUCLEOTIDE SEQUENCE [LARGE SCALE GENOMIC DNA]</scope>
    <source>
        <strain evidence="6">JCM 16929</strain>
    </source>
</reference>
<dbReference type="PANTHER" id="PTHR44688:SF16">
    <property type="entry name" value="DNA-BINDING TRANSCRIPTIONAL ACTIVATOR DEVR_DOSR"/>
    <property type="match status" value="1"/>
</dbReference>
<evidence type="ECO:0000313" key="5">
    <source>
        <dbReference type="EMBL" id="GAA3623571.1"/>
    </source>
</evidence>
<keyword evidence="6" id="KW-1185">Reference proteome</keyword>
<dbReference type="SUPFAM" id="SSF46894">
    <property type="entry name" value="C-terminal effector domain of the bipartite response regulators"/>
    <property type="match status" value="1"/>
</dbReference>
<dbReference type="InterPro" id="IPR036388">
    <property type="entry name" value="WH-like_DNA-bd_sf"/>
</dbReference>
<evidence type="ECO:0000256" key="2">
    <source>
        <dbReference type="ARBA" id="ARBA00023125"/>
    </source>
</evidence>
<dbReference type="InterPro" id="IPR016032">
    <property type="entry name" value="Sig_transdc_resp-reg_C-effctor"/>
</dbReference>
<evidence type="ECO:0000259" key="4">
    <source>
        <dbReference type="PROSITE" id="PS50043"/>
    </source>
</evidence>
<dbReference type="PROSITE" id="PS50043">
    <property type="entry name" value="HTH_LUXR_2"/>
    <property type="match status" value="1"/>
</dbReference>
<dbReference type="PANTHER" id="PTHR44688">
    <property type="entry name" value="DNA-BINDING TRANSCRIPTIONAL ACTIVATOR DEVR_DOSR"/>
    <property type="match status" value="1"/>
</dbReference>
<organism evidence="5 6">
    <name type="scientific">Microlunatus ginsengisoli</name>
    <dbReference type="NCBI Taxonomy" id="363863"/>
    <lineage>
        <taxon>Bacteria</taxon>
        <taxon>Bacillati</taxon>
        <taxon>Actinomycetota</taxon>
        <taxon>Actinomycetes</taxon>
        <taxon>Propionibacteriales</taxon>
        <taxon>Propionibacteriaceae</taxon>
        <taxon>Microlunatus</taxon>
    </lineage>
</organism>
<keyword evidence="3" id="KW-0804">Transcription</keyword>
<proteinExistence type="predicted"/>
<dbReference type="CDD" id="cd06170">
    <property type="entry name" value="LuxR_C_like"/>
    <property type="match status" value="1"/>
</dbReference>
<feature type="domain" description="HTH luxR-type" evidence="4">
    <location>
        <begin position="1"/>
        <end position="63"/>
    </location>
</feature>
<evidence type="ECO:0000313" key="6">
    <source>
        <dbReference type="Proteomes" id="UP001501490"/>
    </source>
</evidence>
<sequence>MAGPLSDRELQVLRLFDSELTGPEIARELFVSYNTLRTHTKHIFTKLDVTSRRAAVLRARERGLL</sequence>
<dbReference type="SMART" id="SM00421">
    <property type="entry name" value="HTH_LUXR"/>
    <property type="match status" value="1"/>
</dbReference>
<name>A0ABP7A2D4_9ACTN</name>
<keyword evidence="2" id="KW-0238">DNA-binding</keyword>
<dbReference type="EMBL" id="BAABAB010000018">
    <property type="protein sequence ID" value="GAA3623571.1"/>
    <property type="molecule type" value="Genomic_DNA"/>
</dbReference>
<accession>A0ABP7A2D4</accession>
<comment type="caution">
    <text evidence="5">The sequence shown here is derived from an EMBL/GenBank/DDBJ whole genome shotgun (WGS) entry which is preliminary data.</text>
</comment>
<dbReference type="Gene3D" id="1.10.10.10">
    <property type="entry name" value="Winged helix-like DNA-binding domain superfamily/Winged helix DNA-binding domain"/>
    <property type="match status" value="1"/>
</dbReference>
<evidence type="ECO:0000256" key="3">
    <source>
        <dbReference type="ARBA" id="ARBA00023163"/>
    </source>
</evidence>
<dbReference type="PRINTS" id="PR00038">
    <property type="entry name" value="HTHLUXR"/>
</dbReference>
<keyword evidence="1" id="KW-0805">Transcription regulation</keyword>
<evidence type="ECO:0000256" key="1">
    <source>
        <dbReference type="ARBA" id="ARBA00023015"/>
    </source>
</evidence>